<protein>
    <submittedName>
        <fullName evidence="1">Uncharacterized protein</fullName>
    </submittedName>
</protein>
<proteinExistence type="predicted"/>
<dbReference type="AlphaFoldDB" id="A0A7S2C0P1"/>
<name>A0A7S2C0P1_9EUKA</name>
<accession>A0A7S2C0P1</accession>
<organism evidence="1">
    <name type="scientific">Haptolina brevifila</name>
    <dbReference type="NCBI Taxonomy" id="156173"/>
    <lineage>
        <taxon>Eukaryota</taxon>
        <taxon>Haptista</taxon>
        <taxon>Haptophyta</taxon>
        <taxon>Prymnesiophyceae</taxon>
        <taxon>Prymnesiales</taxon>
        <taxon>Prymnesiaceae</taxon>
        <taxon>Haptolina</taxon>
    </lineage>
</organism>
<gene>
    <name evidence="1" type="ORF">CBRE1094_LOCUS5524</name>
</gene>
<reference evidence="1" key="1">
    <citation type="submission" date="2021-01" db="EMBL/GenBank/DDBJ databases">
        <authorList>
            <person name="Corre E."/>
            <person name="Pelletier E."/>
            <person name="Niang G."/>
            <person name="Scheremetjew M."/>
            <person name="Finn R."/>
            <person name="Kale V."/>
            <person name="Holt S."/>
            <person name="Cochrane G."/>
            <person name="Meng A."/>
            <person name="Brown T."/>
            <person name="Cohen L."/>
        </authorList>
    </citation>
    <scope>NUCLEOTIDE SEQUENCE</scope>
    <source>
        <strain evidence="1">UTEX LB 985</strain>
    </source>
</reference>
<evidence type="ECO:0000313" key="1">
    <source>
        <dbReference type="EMBL" id="CAD9412305.1"/>
    </source>
</evidence>
<dbReference type="EMBL" id="HBGU01009957">
    <property type="protein sequence ID" value="CAD9412305.1"/>
    <property type="molecule type" value="Transcribed_RNA"/>
</dbReference>
<sequence length="378" mass="41350">MSNFGKHDHQYNQSQVQMGGYEAAGGRDGSLVDDEIYRTVAASASLGNMGGYKSAVIGDGSGRVFGQTANAQQGGYNGAEMDEAMNNDMTGVTEAGYADKIAYGIDRVQGDYSTLPKHIQQLFIKLRAMAKSEGIDLERTFQDAGGTRFGTVSKRIFASSLCIAYQHYTFSVKELDDIVSAYGCGGEDIYNGGQLQVAWRDFVNDVLSAEVIQKEYAYTDTDTDETDAGYSDAIATGIDRIKGGFNDLPIPLQNLMHRLRDMAKIEGINLEYTMQQAGGTRFGTIGKRHFLSALTIAFHHFTFTPELYKMMTDSYGCGAKDFAEGGLELVAWRDFVNDVLSSKEYDDPQEVEIALTSKYDPAKHAAYNKAGLAGVFKQ</sequence>